<dbReference type="AlphaFoldDB" id="A0A9R1VEZ9"/>
<organism evidence="1 2">
    <name type="scientific">Lactuca sativa</name>
    <name type="common">Garden lettuce</name>
    <dbReference type="NCBI Taxonomy" id="4236"/>
    <lineage>
        <taxon>Eukaryota</taxon>
        <taxon>Viridiplantae</taxon>
        <taxon>Streptophyta</taxon>
        <taxon>Embryophyta</taxon>
        <taxon>Tracheophyta</taxon>
        <taxon>Spermatophyta</taxon>
        <taxon>Magnoliopsida</taxon>
        <taxon>eudicotyledons</taxon>
        <taxon>Gunneridae</taxon>
        <taxon>Pentapetalae</taxon>
        <taxon>asterids</taxon>
        <taxon>campanulids</taxon>
        <taxon>Asterales</taxon>
        <taxon>Asteraceae</taxon>
        <taxon>Cichorioideae</taxon>
        <taxon>Cichorieae</taxon>
        <taxon>Lactucinae</taxon>
        <taxon>Lactuca</taxon>
    </lineage>
</organism>
<dbReference type="PANTHER" id="PTHR45463:SF8">
    <property type="entry name" value="OS09G0392200 PROTEIN"/>
    <property type="match status" value="1"/>
</dbReference>
<dbReference type="EMBL" id="NBSK02000005">
    <property type="protein sequence ID" value="KAJ0203562.1"/>
    <property type="molecule type" value="Genomic_DNA"/>
</dbReference>
<evidence type="ECO:0000313" key="2">
    <source>
        <dbReference type="Proteomes" id="UP000235145"/>
    </source>
</evidence>
<proteinExistence type="predicted"/>
<protein>
    <submittedName>
        <fullName evidence="1">Uncharacterized protein</fullName>
    </submittedName>
</protein>
<evidence type="ECO:0000313" key="1">
    <source>
        <dbReference type="EMBL" id="KAJ0203562.1"/>
    </source>
</evidence>
<comment type="caution">
    <text evidence="1">The sequence shown here is derived from an EMBL/GenBank/DDBJ whole genome shotgun (WGS) entry which is preliminary data.</text>
</comment>
<reference evidence="1 2" key="1">
    <citation type="journal article" date="2017" name="Nat. Commun.">
        <title>Genome assembly with in vitro proximity ligation data and whole-genome triplication in lettuce.</title>
        <authorList>
            <person name="Reyes-Chin-Wo S."/>
            <person name="Wang Z."/>
            <person name="Yang X."/>
            <person name="Kozik A."/>
            <person name="Arikit S."/>
            <person name="Song C."/>
            <person name="Xia L."/>
            <person name="Froenicke L."/>
            <person name="Lavelle D.O."/>
            <person name="Truco M.J."/>
            <person name="Xia R."/>
            <person name="Zhu S."/>
            <person name="Xu C."/>
            <person name="Xu H."/>
            <person name="Xu X."/>
            <person name="Cox K."/>
            <person name="Korf I."/>
            <person name="Meyers B.C."/>
            <person name="Michelmore R.W."/>
        </authorList>
    </citation>
    <scope>NUCLEOTIDE SEQUENCE [LARGE SCALE GENOMIC DNA]</scope>
    <source>
        <strain evidence="2">cv. Salinas</strain>
        <tissue evidence="1">Seedlings</tissue>
    </source>
</reference>
<dbReference type="PANTHER" id="PTHR45463">
    <property type="entry name" value="OS09G0392200 PROTEIN"/>
    <property type="match status" value="1"/>
</dbReference>
<dbReference type="Proteomes" id="UP000235145">
    <property type="component" value="Unassembled WGS sequence"/>
</dbReference>
<name>A0A9R1VEZ9_LACSA</name>
<gene>
    <name evidence="1" type="ORF">LSAT_V11C500256810</name>
</gene>
<keyword evidence="2" id="KW-1185">Reference proteome</keyword>
<sequence length="102" mass="12312">MIINPNPKLRLLETKIFPKKYLILPKCKVFELDFGKMKWVSFEETGDEYTFFFNDFKHGVANKLDLEDRRYDDLNKSGNDRFIVGNMWYFPHEFSNINLLHE</sequence>
<accession>A0A9R1VEZ9</accession>